<accession>A0A1G4AMQ5</accession>
<dbReference type="AlphaFoldDB" id="A0A1G4AMQ5"/>
<evidence type="ECO:0000313" key="1">
    <source>
        <dbReference type="EMBL" id="OHE90459.1"/>
    </source>
</evidence>
<dbReference type="EMBL" id="MJBS01000257">
    <property type="protein sequence ID" value="OHE90459.1"/>
    <property type="molecule type" value="Genomic_DNA"/>
</dbReference>
<dbReference type="Proteomes" id="UP000176998">
    <property type="component" value="Unassembled WGS sequence"/>
</dbReference>
<gene>
    <name evidence="1" type="ORF">CORC01_14242</name>
</gene>
<dbReference type="RefSeq" id="XP_022467636.1">
    <property type="nucleotide sequence ID" value="XM_022625853.1"/>
</dbReference>
<keyword evidence="2" id="KW-1185">Reference proteome</keyword>
<organism evidence="1 2">
    <name type="scientific">Colletotrichum orchidophilum</name>
    <dbReference type="NCBI Taxonomy" id="1209926"/>
    <lineage>
        <taxon>Eukaryota</taxon>
        <taxon>Fungi</taxon>
        <taxon>Dikarya</taxon>
        <taxon>Ascomycota</taxon>
        <taxon>Pezizomycotina</taxon>
        <taxon>Sordariomycetes</taxon>
        <taxon>Hypocreomycetidae</taxon>
        <taxon>Glomerellales</taxon>
        <taxon>Glomerellaceae</taxon>
        <taxon>Colletotrichum</taxon>
    </lineage>
</organism>
<evidence type="ECO:0000313" key="2">
    <source>
        <dbReference type="Proteomes" id="UP000176998"/>
    </source>
</evidence>
<sequence length="32" mass="3608">MQLFCSVPPSCWVSHPTSCATDSRVHLFRLTT</sequence>
<comment type="caution">
    <text evidence="1">The sequence shown here is derived from an EMBL/GenBank/DDBJ whole genome shotgun (WGS) entry which is preliminary data.</text>
</comment>
<dbReference type="GeneID" id="34567363"/>
<protein>
    <submittedName>
        <fullName evidence="1">Uncharacterized protein</fullName>
    </submittedName>
</protein>
<proteinExistence type="predicted"/>
<reference evidence="1 2" key="1">
    <citation type="submission" date="2016-09" db="EMBL/GenBank/DDBJ databases">
        <authorList>
            <person name="Capua I."/>
            <person name="De Benedictis P."/>
            <person name="Joannis T."/>
            <person name="Lombin L.H."/>
            <person name="Cattoli G."/>
        </authorList>
    </citation>
    <scope>NUCLEOTIDE SEQUENCE [LARGE SCALE GENOMIC DNA]</scope>
    <source>
        <strain evidence="1 2">IMI 309357</strain>
    </source>
</reference>
<name>A0A1G4AMQ5_9PEZI</name>